<dbReference type="GO" id="GO:0008168">
    <property type="term" value="F:methyltransferase activity"/>
    <property type="evidence" value="ECO:0007669"/>
    <property type="project" value="UniProtKB-KW"/>
</dbReference>
<keyword evidence="2" id="KW-0808">Transferase</keyword>
<dbReference type="EMBL" id="CP089984">
    <property type="protein sequence ID" value="WXB19784.1"/>
    <property type="molecule type" value="Genomic_DNA"/>
</dbReference>
<dbReference type="InterPro" id="IPR041698">
    <property type="entry name" value="Methyltransf_25"/>
</dbReference>
<evidence type="ECO:0000313" key="2">
    <source>
        <dbReference type="EMBL" id="WXB19784.1"/>
    </source>
</evidence>
<dbReference type="InterPro" id="IPR029063">
    <property type="entry name" value="SAM-dependent_MTases_sf"/>
</dbReference>
<dbReference type="CDD" id="cd02440">
    <property type="entry name" value="AdoMet_MTases"/>
    <property type="match status" value="1"/>
</dbReference>
<keyword evidence="3" id="KW-1185">Reference proteome</keyword>
<dbReference type="Proteomes" id="UP001370348">
    <property type="component" value="Chromosome"/>
</dbReference>
<dbReference type="PROSITE" id="PS00626">
    <property type="entry name" value="RCC1_2"/>
    <property type="match status" value="1"/>
</dbReference>
<evidence type="ECO:0000313" key="3">
    <source>
        <dbReference type="Proteomes" id="UP001370348"/>
    </source>
</evidence>
<proteinExistence type="predicted"/>
<sequence>MGCRSHDRVLEIGCGRGHAVALLCEILTEGKITAMDRSATAIAAAIALNAAAVAAGRAEFRAVTLAEADFARATFDKVLAVNVNLFWTRAPDKELELLRSWLAPGGELFLCWEFPSAQGAGAAERASRSLEAAGFAVRTKMAGRLACLRARPRGA</sequence>
<protein>
    <submittedName>
        <fullName evidence="2">Class I SAM-dependent methyltransferase</fullName>
    </submittedName>
</protein>
<evidence type="ECO:0000259" key="1">
    <source>
        <dbReference type="Pfam" id="PF13649"/>
    </source>
</evidence>
<feature type="domain" description="Methyltransferase" evidence="1">
    <location>
        <begin position="9"/>
        <end position="106"/>
    </location>
</feature>
<accession>A0ABZ2MBA5</accession>
<dbReference type="SUPFAM" id="SSF53335">
    <property type="entry name" value="S-adenosyl-L-methionine-dependent methyltransferases"/>
    <property type="match status" value="1"/>
</dbReference>
<dbReference type="GO" id="GO:0032259">
    <property type="term" value="P:methylation"/>
    <property type="evidence" value="ECO:0007669"/>
    <property type="project" value="UniProtKB-KW"/>
</dbReference>
<dbReference type="Gene3D" id="3.40.50.150">
    <property type="entry name" value="Vaccinia Virus protein VP39"/>
    <property type="match status" value="1"/>
</dbReference>
<dbReference type="Pfam" id="PF13649">
    <property type="entry name" value="Methyltransf_25"/>
    <property type="match status" value="1"/>
</dbReference>
<organism evidence="2 3">
    <name type="scientific">Pendulispora albinea</name>
    <dbReference type="NCBI Taxonomy" id="2741071"/>
    <lineage>
        <taxon>Bacteria</taxon>
        <taxon>Pseudomonadati</taxon>
        <taxon>Myxococcota</taxon>
        <taxon>Myxococcia</taxon>
        <taxon>Myxococcales</taxon>
        <taxon>Sorangiineae</taxon>
        <taxon>Pendulisporaceae</taxon>
        <taxon>Pendulispora</taxon>
    </lineage>
</organism>
<name>A0ABZ2MBA5_9BACT</name>
<reference evidence="2 3" key="1">
    <citation type="submission" date="2021-12" db="EMBL/GenBank/DDBJ databases">
        <title>Discovery of the Pendulisporaceae a myxobacterial family with distinct sporulation behavior and unique specialized metabolism.</title>
        <authorList>
            <person name="Garcia R."/>
            <person name="Popoff A."/>
            <person name="Bader C.D."/>
            <person name="Loehr J."/>
            <person name="Walesch S."/>
            <person name="Walt C."/>
            <person name="Boldt J."/>
            <person name="Bunk B."/>
            <person name="Haeckl F.J.F.P.J."/>
            <person name="Gunesch A.P."/>
            <person name="Birkelbach J."/>
            <person name="Nuebel U."/>
            <person name="Pietschmann T."/>
            <person name="Bach T."/>
            <person name="Mueller R."/>
        </authorList>
    </citation>
    <scope>NUCLEOTIDE SEQUENCE [LARGE SCALE GENOMIC DNA]</scope>
    <source>
        <strain evidence="2 3">MSr11954</strain>
    </source>
</reference>
<dbReference type="RefSeq" id="WP_394829380.1">
    <property type="nucleotide sequence ID" value="NZ_CP089984.1"/>
</dbReference>
<dbReference type="InterPro" id="IPR000408">
    <property type="entry name" value="Reg_chr_condens"/>
</dbReference>
<dbReference type="PANTHER" id="PTHR43464">
    <property type="entry name" value="METHYLTRANSFERASE"/>
    <property type="match status" value="1"/>
</dbReference>
<keyword evidence="2" id="KW-0489">Methyltransferase</keyword>
<gene>
    <name evidence="2" type="ORF">LZC94_21485</name>
</gene>